<dbReference type="Pfam" id="PF16916">
    <property type="entry name" value="ZT_dimer"/>
    <property type="match status" value="1"/>
</dbReference>
<keyword evidence="11 14" id="KW-0472">Membrane</keyword>
<feature type="domain" description="Cation efflux protein transmembrane" evidence="15">
    <location>
        <begin position="33"/>
        <end position="237"/>
    </location>
</feature>
<evidence type="ECO:0000256" key="13">
    <source>
        <dbReference type="ARBA" id="ARBA00048349"/>
    </source>
</evidence>
<keyword evidence="5 14" id="KW-0812">Transmembrane</keyword>
<gene>
    <name evidence="17" type="ORF">BSTOLATCC_MIC25456</name>
</gene>
<evidence type="ECO:0000256" key="12">
    <source>
        <dbReference type="ARBA" id="ARBA00023329"/>
    </source>
</evidence>
<evidence type="ECO:0000259" key="15">
    <source>
        <dbReference type="Pfam" id="PF01545"/>
    </source>
</evidence>
<evidence type="ECO:0000256" key="14">
    <source>
        <dbReference type="SAM" id="Phobius"/>
    </source>
</evidence>
<dbReference type="EMBL" id="CAJZBQ010000024">
    <property type="protein sequence ID" value="CAG9320224.1"/>
    <property type="molecule type" value="Genomic_DNA"/>
</dbReference>
<dbReference type="GO" id="GO:0030659">
    <property type="term" value="C:cytoplasmic vesicle membrane"/>
    <property type="evidence" value="ECO:0007669"/>
    <property type="project" value="UniProtKB-SubCell"/>
</dbReference>
<reference evidence="17" key="1">
    <citation type="submission" date="2021-09" db="EMBL/GenBank/DDBJ databases">
        <authorList>
            <consortium name="AG Swart"/>
            <person name="Singh M."/>
            <person name="Singh A."/>
            <person name="Seah K."/>
            <person name="Emmerich C."/>
        </authorList>
    </citation>
    <scope>NUCLEOTIDE SEQUENCE</scope>
    <source>
        <strain evidence="17">ATCC30299</strain>
    </source>
</reference>
<dbReference type="InterPro" id="IPR058533">
    <property type="entry name" value="Cation_efflux_TM"/>
</dbReference>
<dbReference type="GO" id="GO:0005886">
    <property type="term" value="C:plasma membrane"/>
    <property type="evidence" value="ECO:0007669"/>
    <property type="project" value="TreeGrafter"/>
</dbReference>
<keyword evidence="8" id="KW-0864">Zinc transport</keyword>
<dbReference type="PANTHER" id="PTHR11562:SF17">
    <property type="entry name" value="RE54080P-RELATED"/>
    <property type="match status" value="1"/>
</dbReference>
<keyword evidence="12" id="KW-0968">Cytoplasmic vesicle</keyword>
<feature type="domain" description="Cation efflux protein cytoplasmic" evidence="16">
    <location>
        <begin position="241"/>
        <end position="310"/>
    </location>
</feature>
<dbReference type="InterPro" id="IPR027470">
    <property type="entry name" value="Cation_efflux_CTD"/>
</dbReference>
<evidence type="ECO:0000313" key="17">
    <source>
        <dbReference type="EMBL" id="CAG9320224.1"/>
    </source>
</evidence>
<dbReference type="GO" id="GO:0030133">
    <property type="term" value="C:transport vesicle"/>
    <property type="evidence" value="ECO:0007669"/>
    <property type="project" value="UniProtKB-SubCell"/>
</dbReference>
<dbReference type="GO" id="GO:0005385">
    <property type="term" value="F:zinc ion transmembrane transporter activity"/>
    <property type="evidence" value="ECO:0007669"/>
    <property type="project" value="UniProtKB-ARBA"/>
</dbReference>
<evidence type="ECO:0000256" key="4">
    <source>
        <dbReference type="ARBA" id="ARBA00022448"/>
    </source>
</evidence>
<evidence type="ECO:0000256" key="7">
    <source>
        <dbReference type="ARBA" id="ARBA00022833"/>
    </source>
</evidence>
<feature type="transmembrane region" description="Helical" evidence="14">
    <location>
        <begin position="99"/>
        <end position="121"/>
    </location>
</feature>
<dbReference type="NCBIfam" id="TIGR01297">
    <property type="entry name" value="CDF"/>
    <property type="match status" value="1"/>
</dbReference>
<keyword evidence="4" id="KW-0813">Transport</keyword>
<comment type="catalytic activity">
    <reaction evidence="13">
        <text>Zn(2+)(in) + 2 H(+)(out) = Zn(2+)(out) + 2 H(+)(in)</text>
        <dbReference type="Rhea" id="RHEA:72627"/>
        <dbReference type="ChEBI" id="CHEBI:15378"/>
        <dbReference type="ChEBI" id="CHEBI:29105"/>
    </reaction>
</comment>
<feature type="transmembrane region" description="Helical" evidence="14">
    <location>
        <begin position="32"/>
        <end position="57"/>
    </location>
</feature>
<dbReference type="AlphaFoldDB" id="A0AAU9J313"/>
<evidence type="ECO:0000256" key="8">
    <source>
        <dbReference type="ARBA" id="ARBA00022906"/>
    </source>
</evidence>
<feature type="transmembrane region" description="Helical" evidence="14">
    <location>
        <begin position="214"/>
        <end position="237"/>
    </location>
</feature>
<keyword evidence="18" id="KW-1185">Reference proteome</keyword>
<comment type="similarity">
    <text evidence="3">Belongs to the cation diffusion facilitator (CDF) transporter (TC 2.A.4) family. SLC30A subfamily.</text>
</comment>
<evidence type="ECO:0000256" key="6">
    <source>
        <dbReference type="ARBA" id="ARBA00022723"/>
    </source>
</evidence>
<dbReference type="GO" id="GO:0046872">
    <property type="term" value="F:metal ion binding"/>
    <property type="evidence" value="ECO:0007669"/>
    <property type="project" value="UniProtKB-KW"/>
</dbReference>
<keyword evidence="6" id="KW-0479">Metal-binding</keyword>
<evidence type="ECO:0000256" key="1">
    <source>
        <dbReference type="ARBA" id="ARBA00004398"/>
    </source>
</evidence>
<evidence type="ECO:0000313" key="18">
    <source>
        <dbReference type="Proteomes" id="UP001162131"/>
    </source>
</evidence>
<dbReference type="Proteomes" id="UP001162131">
    <property type="component" value="Unassembled WGS sequence"/>
</dbReference>
<evidence type="ECO:0000256" key="3">
    <source>
        <dbReference type="ARBA" id="ARBA00008873"/>
    </source>
</evidence>
<evidence type="ECO:0000256" key="2">
    <source>
        <dbReference type="ARBA" id="ARBA00004439"/>
    </source>
</evidence>
<feature type="transmembrane region" description="Helical" evidence="14">
    <location>
        <begin position="133"/>
        <end position="153"/>
    </location>
</feature>
<evidence type="ECO:0000259" key="16">
    <source>
        <dbReference type="Pfam" id="PF16916"/>
    </source>
</evidence>
<keyword evidence="10" id="KW-0406">Ion transport</keyword>
<dbReference type="InterPro" id="IPR027469">
    <property type="entry name" value="Cation_efflux_TMD_sf"/>
</dbReference>
<dbReference type="InterPro" id="IPR050681">
    <property type="entry name" value="CDF/SLC30A"/>
</dbReference>
<dbReference type="Pfam" id="PF01545">
    <property type="entry name" value="Cation_efflux"/>
    <property type="match status" value="1"/>
</dbReference>
<keyword evidence="7" id="KW-0862">Zinc</keyword>
<name>A0AAU9J313_9CILI</name>
<evidence type="ECO:0000256" key="9">
    <source>
        <dbReference type="ARBA" id="ARBA00022989"/>
    </source>
</evidence>
<comment type="caution">
    <text evidence="17">The sequence shown here is derived from an EMBL/GenBank/DDBJ whole genome shotgun (WGS) entry which is preliminary data.</text>
</comment>
<evidence type="ECO:0000256" key="11">
    <source>
        <dbReference type="ARBA" id="ARBA00023136"/>
    </source>
</evidence>
<sequence length="329" mass="36441">MKENVLFDPLVFDDETKILIRRNNKTASLKKLYVVSAICTLFMISEVIGGVLANSLAILTDAAHMLSDLLGFGISVFSLLLAARPASRTMSFGYHRAEVIGALMSIILILILTSFLLYEAIYRIIVPEKVDGFIMLITAIVGLLCNIIMGKVLHSSHSHHDHHHHHHHHEHGDLNIRAAALHILGDILQSIGVIIASIIIFIEPTWSLADPLCTLLFSIIVTFTTFPIIKECIGILLEATPKGVKIKEIKEALKKVEGVINLDDLHVWSLSAGNTSLSCHLISNSPEISLEAATQVCKEKFKICHTTIQIIRPEVKKVAFGFNRLHNKH</sequence>
<organism evidence="17 18">
    <name type="scientific">Blepharisma stoltei</name>
    <dbReference type="NCBI Taxonomy" id="1481888"/>
    <lineage>
        <taxon>Eukaryota</taxon>
        <taxon>Sar</taxon>
        <taxon>Alveolata</taxon>
        <taxon>Ciliophora</taxon>
        <taxon>Postciliodesmatophora</taxon>
        <taxon>Heterotrichea</taxon>
        <taxon>Heterotrichida</taxon>
        <taxon>Blepharismidae</taxon>
        <taxon>Blepharisma</taxon>
    </lineage>
</organism>
<comment type="subcellular location">
    <subcellularLocation>
        <location evidence="2">Cytoplasmic vesicle membrane</location>
        <topology evidence="2">Multi-pass membrane protein</topology>
    </subcellularLocation>
    <subcellularLocation>
        <location evidence="1">Cytoplasmic vesicle</location>
        <location evidence="1">Secretory vesicle</location>
    </subcellularLocation>
</comment>
<evidence type="ECO:0000256" key="10">
    <source>
        <dbReference type="ARBA" id="ARBA00023065"/>
    </source>
</evidence>
<dbReference type="SUPFAM" id="SSF161111">
    <property type="entry name" value="Cation efflux protein transmembrane domain-like"/>
    <property type="match status" value="1"/>
</dbReference>
<proteinExistence type="inferred from homology"/>
<accession>A0AAU9J313</accession>
<dbReference type="InterPro" id="IPR002524">
    <property type="entry name" value="Cation_efflux"/>
</dbReference>
<feature type="transmembrane region" description="Helical" evidence="14">
    <location>
        <begin position="174"/>
        <end position="202"/>
    </location>
</feature>
<dbReference type="PANTHER" id="PTHR11562">
    <property type="entry name" value="CATION EFFLUX PROTEIN/ ZINC TRANSPORTER"/>
    <property type="match status" value="1"/>
</dbReference>
<dbReference type="Gene3D" id="1.20.1510.10">
    <property type="entry name" value="Cation efflux protein transmembrane domain"/>
    <property type="match status" value="1"/>
</dbReference>
<feature type="transmembrane region" description="Helical" evidence="14">
    <location>
        <begin position="69"/>
        <end position="87"/>
    </location>
</feature>
<dbReference type="FunFam" id="1.20.1510.10:FF:000002">
    <property type="entry name" value="zinc transporter 3 isoform X1"/>
    <property type="match status" value="1"/>
</dbReference>
<keyword evidence="9 14" id="KW-1133">Transmembrane helix</keyword>
<evidence type="ECO:0000256" key="5">
    <source>
        <dbReference type="ARBA" id="ARBA00022692"/>
    </source>
</evidence>
<protein>
    <submittedName>
        <fullName evidence="17">Uncharacterized protein</fullName>
    </submittedName>
</protein>